<sequence length="283" mass="32338">MKVMLAQVAPTLGDMTKNVKIHRECIDRAIDEFADLILFPELSLTGYFVRDLVPEVSLSLESQIMGEFVELSKRISIAFGFVEETGDYLFYNSAVYLEDGLIKHVHRKVYLPTYGMFDEARYFARGDRIRALDTRFGRFAMLICEDAWHPSAVYVAVMDSADYLLFLSSSPARGVGKHAISSGEAWETLNRMNAELYGCYVFYTNRAGQEEGVSFWGGSEIVLPNGQLLIKAPYFQEACLAAEVDPREIRRSRLITPISRDENIDLTLRELIRIYEERFEGKY</sequence>
<dbReference type="Proteomes" id="UP000580051">
    <property type="component" value="Unassembled WGS sequence"/>
</dbReference>
<gene>
    <name evidence="3" type="ORF">HKBW3S06_00221</name>
</gene>
<dbReference type="InterPro" id="IPR003010">
    <property type="entry name" value="C-N_Hydrolase"/>
</dbReference>
<dbReference type="Pfam" id="PF00795">
    <property type="entry name" value="CN_hydrolase"/>
    <property type="match status" value="1"/>
</dbReference>
<dbReference type="PANTHER" id="PTHR43674">
    <property type="entry name" value="NITRILASE C965.09-RELATED"/>
    <property type="match status" value="1"/>
</dbReference>
<name>A0A6V8NL94_9ACTN</name>
<feature type="domain" description="CN hydrolase" evidence="2">
    <location>
        <begin position="1"/>
        <end position="246"/>
    </location>
</feature>
<dbReference type="PANTHER" id="PTHR43674:SF2">
    <property type="entry name" value="BETA-UREIDOPROPIONASE"/>
    <property type="match status" value="1"/>
</dbReference>
<dbReference type="GO" id="GO:0050126">
    <property type="term" value="F:N-carbamoylputrescine amidase activity"/>
    <property type="evidence" value="ECO:0007669"/>
    <property type="project" value="TreeGrafter"/>
</dbReference>
<protein>
    <recommendedName>
        <fullName evidence="2">CN hydrolase domain-containing protein</fullName>
    </recommendedName>
</protein>
<dbReference type="InterPro" id="IPR036526">
    <property type="entry name" value="C-N_Hydrolase_sf"/>
</dbReference>
<dbReference type="PROSITE" id="PS50263">
    <property type="entry name" value="CN_HYDROLASE"/>
    <property type="match status" value="1"/>
</dbReference>
<dbReference type="SUPFAM" id="SSF56317">
    <property type="entry name" value="Carbon-nitrogen hydrolase"/>
    <property type="match status" value="1"/>
</dbReference>
<keyword evidence="1" id="KW-0378">Hydrolase</keyword>
<dbReference type="RefSeq" id="WP_308765036.1">
    <property type="nucleotide sequence ID" value="NZ_BLRV01000012.1"/>
</dbReference>
<accession>A0A6V8NL94</accession>
<evidence type="ECO:0000256" key="1">
    <source>
        <dbReference type="ARBA" id="ARBA00022801"/>
    </source>
</evidence>
<dbReference type="CDD" id="cd07586">
    <property type="entry name" value="nitrilase_8"/>
    <property type="match status" value="1"/>
</dbReference>
<dbReference type="GO" id="GO:0033388">
    <property type="term" value="P:putrescine biosynthetic process from arginine"/>
    <property type="evidence" value="ECO:0007669"/>
    <property type="project" value="TreeGrafter"/>
</dbReference>
<comment type="caution">
    <text evidence="3">The sequence shown here is derived from an EMBL/GenBank/DDBJ whole genome shotgun (WGS) entry which is preliminary data.</text>
</comment>
<dbReference type="AlphaFoldDB" id="A0A6V8NL94"/>
<dbReference type="Gene3D" id="3.60.110.10">
    <property type="entry name" value="Carbon-nitrogen hydrolase"/>
    <property type="match status" value="1"/>
</dbReference>
<evidence type="ECO:0000313" key="3">
    <source>
        <dbReference type="EMBL" id="GFP20995.1"/>
    </source>
</evidence>
<reference evidence="3 4" key="1">
    <citation type="journal article" date="2020" name="Front. Microbiol.">
        <title>Single-cell genomics of novel Actinobacteria with the Wood-Ljungdahl pathway discovered in a serpentinizing system.</title>
        <authorList>
            <person name="Merino N."/>
            <person name="Kawai M."/>
            <person name="Boyd E.S."/>
            <person name="Colman D.R."/>
            <person name="McGlynn S.E."/>
            <person name="Nealson K.H."/>
            <person name="Kurokawa K."/>
            <person name="Hongoh Y."/>
        </authorList>
    </citation>
    <scope>NUCLEOTIDE SEQUENCE [LARGE SCALE GENOMIC DNA]</scope>
    <source>
        <strain evidence="3 4">S06</strain>
    </source>
</reference>
<dbReference type="InterPro" id="IPR050345">
    <property type="entry name" value="Aliph_Amidase/BUP"/>
</dbReference>
<proteinExistence type="predicted"/>
<evidence type="ECO:0000313" key="4">
    <source>
        <dbReference type="Proteomes" id="UP000580051"/>
    </source>
</evidence>
<organism evidence="3 4">
    <name type="scientific">Candidatus Hakubella thermalkaliphila</name>
    <dbReference type="NCBI Taxonomy" id="2754717"/>
    <lineage>
        <taxon>Bacteria</taxon>
        <taxon>Bacillati</taxon>
        <taxon>Actinomycetota</taxon>
        <taxon>Actinomycetota incertae sedis</taxon>
        <taxon>Candidatus Hakubellales</taxon>
        <taxon>Candidatus Hakubellaceae</taxon>
        <taxon>Candidatus Hakubella</taxon>
    </lineage>
</organism>
<evidence type="ECO:0000259" key="2">
    <source>
        <dbReference type="PROSITE" id="PS50263"/>
    </source>
</evidence>
<dbReference type="EMBL" id="BLRV01000012">
    <property type="protein sequence ID" value="GFP20995.1"/>
    <property type="molecule type" value="Genomic_DNA"/>
</dbReference>